<keyword evidence="3" id="KW-1015">Disulfide bond</keyword>
<dbReference type="InterPro" id="IPR017937">
    <property type="entry name" value="Thioredoxin_CS"/>
</dbReference>
<comment type="subcellular location">
    <subcellularLocation>
        <location evidence="1">Cell envelope</location>
    </subcellularLocation>
</comment>
<dbReference type="PROSITE" id="PS51352">
    <property type="entry name" value="THIOREDOXIN_2"/>
    <property type="match status" value="1"/>
</dbReference>
<protein>
    <submittedName>
        <fullName evidence="7">TlpA family protein disulfide reductase</fullName>
    </submittedName>
</protein>
<dbReference type="GO" id="GO:0016209">
    <property type="term" value="F:antioxidant activity"/>
    <property type="evidence" value="ECO:0007669"/>
    <property type="project" value="InterPro"/>
</dbReference>
<dbReference type="Gene3D" id="3.40.30.10">
    <property type="entry name" value="Glutaredoxin"/>
    <property type="match status" value="1"/>
</dbReference>
<comment type="caution">
    <text evidence="7">The sequence shown here is derived from an EMBL/GenBank/DDBJ whole genome shotgun (WGS) entry which is preliminary data.</text>
</comment>
<evidence type="ECO:0000259" key="6">
    <source>
        <dbReference type="PROSITE" id="PS51352"/>
    </source>
</evidence>
<evidence type="ECO:0000256" key="5">
    <source>
        <dbReference type="SAM" id="SignalP"/>
    </source>
</evidence>
<organism evidence="7 8">
    <name type="scientific">Pelagicoccus albus</name>
    <dbReference type="NCBI Taxonomy" id="415222"/>
    <lineage>
        <taxon>Bacteria</taxon>
        <taxon>Pseudomonadati</taxon>
        <taxon>Verrucomicrobiota</taxon>
        <taxon>Opitutia</taxon>
        <taxon>Puniceicoccales</taxon>
        <taxon>Pelagicoccaceae</taxon>
        <taxon>Pelagicoccus</taxon>
    </lineage>
</organism>
<feature type="chain" id="PRO_5031363568" evidence="5">
    <location>
        <begin position="27"/>
        <end position="372"/>
    </location>
</feature>
<dbReference type="PROSITE" id="PS00194">
    <property type="entry name" value="THIOREDOXIN_1"/>
    <property type="match status" value="1"/>
</dbReference>
<dbReference type="PANTHER" id="PTHR42852">
    <property type="entry name" value="THIOL:DISULFIDE INTERCHANGE PROTEIN DSBE"/>
    <property type="match status" value="1"/>
</dbReference>
<dbReference type="InterPro" id="IPR050553">
    <property type="entry name" value="Thioredoxin_ResA/DsbE_sf"/>
</dbReference>
<dbReference type="AlphaFoldDB" id="A0A7X1BAZ5"/>
<evidence type="ECO:0000313" key="8">
    <source>
        <dbReference type="Proteomes" id="UP000526501"/>
    </source>
</evidence>
<keyword evidence="2" id="KW-0201">Cytochrome c-type biogenesis</keyword>
<accession>A0A7X1BAZ5</accession>
<dbReference type="InterPro" id="IPR000866">
    <property type="entry name" value="AhpC/TSA"/>
</dbReference>
<keyword evidence="4" id="KW-0676">Redox-active center</keyword>
<reference evidence="7 8" key="1">
    <citation type="submission" date="2020-07" db="EMBL/GenBank/DDBJ databases">
        <authorList>
            <person name="Feng X."/>
        </authorList>
    </citation>
    <scope>NUCLEOTIDE SEQUENCE [LARGE SCALE GENOMIC DNA]</scope>
    <source>
        <strain evidence="7 8">JCM23202</strain>
    </source>
</reference>
<feature type="signal peptide" evidence="5">
    <location>
        <begin position="1"/>
        <end position="26"/>
    </location>
</feature>
<keyword evidence="8" id="KW-1185">Reference proteome</keyword>
<dbReference type="RefSeq" id="WP_185661521.1">
    <property type="nucleotide sequence ID" value="NZ_CAWPOO010000013.1"/>
</dbReference>
<dbReference type="GO" id="GO:0017004">
    <property type="term" value="P:cytochrome complex assembly"/>
    <property type="evidence" value="ECO:0007669"/>
    <property type="project" value="UniProtKB-KW"/>
</dbReference>
<dbReference type="GO" id="GO:0016491">
    <property type="term" value="F:oxidoreductase activity"/>
    <property type="evidence" value="ECO:0007669"/>
    <property type="project" value="InterPro"/>
</dbReference>
<evidence type="ECO:0000256" key="1">
    <source>
        <dbReference type="ARBA" id="ARBA00004196"/>
    </source>
</evidence>
<sequence>MTKIPRILSALAVIASLLATQNLARASFQIEAPAGTFKAAEELHLLANDVDSRSSRRVLSISATENGAASVDIDLPAGLYTLKDSSDSEIVLAPSAGEILRITSDGDTYQTDGSPGTSILKEYEKFRRESLARLVYPVRESIKAAKQNGESTEKIEELTENEVESYQRHLAELNDFVIQKAGTTMALYGTSLRWSPDYQADQLASLVEQFAKTHGDIEPTRSLQKRIEIQNNTRLGASAPNVSGKNLAGETISTNDFSGQYVLIDFWASWCPPCRVENRSYAELLSKADPEEFVILGINLDISERLMDRAIKQDSINWPQISETDAWNSELAKRFGVAALPASFLLDPDGKIVAKNLRGDRLEAKLHRLGIL</sequence>
<evidence type="ECO:0000256" key="2">
    <source>
        <dbReference type="ARBA" id="ARBA00022748"/>
    </source>
</evidence>
<keyword evidence="5" id="KW-0732">Signal</keyword>
<name>A0A7X1BAZ5_9BACT</name>
<dbReference type="Proteomes" id="UP000526501">
    <property type="component" value="Unassembled WGS sequence"/>
</dbReference>
<dbReference type="InterPro" id="IPR036249">
    <property type="entry name" value="Thioredoxin-like_sf"/>
</dbReference>
<dbReference type="Pfam" id="PF00578">
    <property type="entry name" value="AhpC-TSA"/>
    <property type="match status" value="1"/>
</dbReference>
<evidence type="ECO:0000256" key="3">
    <source>
        <dbReference type="ARBA" id="ARBA00023157"/>
    </source>
</evidence>
<dbReference type="InterPro" id="IPR013766">
    <property type="entry name" value="Thioredoxin_domain"/>
</dbReference>
<evidence type="ECO:0000256" key="4">
    <source>
        <dbReference type="ARBA" id="ARBA00023284"/>
    </source>
</evidence>
<dbReference type="CDD" id="cd02966">
    <property type="entry name" value="TlpA_like_family"/>
    <property type="match status" value="1"/>
</dbReference>
<dbReference type="PANTHER" id="PTHR42852:SF6">
    <property type="entry name" value="THIOL:DISULFIDE INTERCHANGE PROTEIN DSBE"/>
    <property type="match status" value="1"/>
</dbReference>
<dbReference type="EMBL" id="JACHVC010000013">
    <property type="protein sequence ID" value="MBC2607650.1"/>
    <property type="molecule type" value="Genomic_DNA"/>
</dbReference>
<proteinExistence type="predicted"/>
<dbReference type="GO" id="GO:0030313">
    <property type="term" value="C:cell envelope"/>
    <property type="evidence" value="ECO:0007669"/>
    <property type="project" value="UniProtKB-SubCell"/>
</dbReference>
<dbReference type="SUPFAM" id="SSF52833">
    <property type="entry name" value="Thioredoxin-like"/>
    <property type="match status" value="1"/>
</dbReference>
<gene>
    <name evidence="7" type="ORF">H5P27_16475</name>
</gene>
<evidence type="ECO:0000313" key="7">
    <source>
        <dbReference type="EMBL" id="MBC2607650.1"/>
    </source>
</evidence>
<feature type="domain" description="Thioredoxin" evidence="6">
    <location>
        <begin position="233"/>
        <end position="372"/>
    </location>
</feature>